<protein>
    <recommendedName>
        <fullName evidence="3">Helix-hairpin-helix domain-containing protein</fullName>
    </recommendedName>
</protein>
<dbReference type="AlphaFoldDB" id="A0A917PP73"/>
<proteinExistence type="predicted"/>
<keyword evidence="2" id="KW-1185">Reference proteome</keyword>
<reference evidence="1" key="2">
    <citation type="submission" date="2020-09" db="EMBL/GenBank/DDBJ databases">
        <authorList>
            <person name="Sun Q."/>
            <person name="Ohkuma M."/>
        </authorList>
    </citation>
    <scope>NUCLEOTIDE SEQUENCE</scope>
    <source>
        <strain evidence="1">JCM 14371</strain>
    </source>
</reference>
<dbReference type="Pfam" id="PF12836">
    <property type="entry name" value="HHH_3"/>
    <property type="match status" value="1"/>
</dbReference>
<dbReference type="SUPFAM" id="SSF47781">
    <property type="entry name" value="RuvA domain 2-like"/>
    <property type="match status" value="1"/>
</dbReference>
<dbReference type="Gene3D" id="1.10.150.320">
    <property type="entry name" value="Photosystem II 12 kDa extrinsic protein"/>
    <property type="match status" value="1"/>
</dbReference>
<sequence length="75" mass="8039">MPGRTMTRPGMPMMKLAVNIAPETQIAAVPGVGPKLAAAVVHARPFRNSADLIRRVKGIGPKNYVKLGLDRVFTS</sequence>
<evidence type="ECO:0000313" key="2">
    <source>
        <dbReference type="Proteomes" id="UP000635726"/>
    </source>
</evidence>
<evidence type="ECO:0008006" key="3">
    <source>
        <dbReference type="Google" id="ProtNLM"/>
    </source>
</evidence>
<evidence type="ECO:0000313" key="1">
    <source>
        <dbReference type="EMBL" id="GGJ86193.1"/>
    </source>
</evidence>
<dbReference type="EMBL" id="BMOE01000015">
    <property type="protein sequence ID" value="GGJ86193.1"/>
    <property type="molecule type" value="Genomic_DNA"/>
</dbReference>
<name>A0A917PP73_9DEIO</name>
<organism evidence="1 2">
    <name type="scientific">Deinococcus aquiradiocola</name>
    <dbReference type="NCBI Taxonomy" id="393059"/>
    <lineage>
        <taxon>Bacteria</taxon>
        <taxon>Thermotogati</taxon>
        <taxon>Deinococcota</taxon>
        <taxon>Deinococci</taxon>
        <taxon>Deinococcales</taxon>
        <taxon>Deinococcaceae</taxon>
        <taxon>Deinococcus</taxon>
    </lineage>
</organism>
<dbReference type="InterPro" id="IPR010994">
    <property type="entry name" value="RuvA_2-like"/>
</dbReference>
<gene>
    <name evidence="1" type="ORF">GCM10008939_32590</name>
</gene>
<comment type="caution">
    <text evidence="1">The sequence shown here is derived from an EMBL/GenBank/DDBJ whole genome shotgun (WGS) entry which is preliminary data.</text>
</comment>
<accession>A0A917PP73</accession>
<dbReference type="Proteomes" id="UP000635726">
    <property type="component" value="Unassembled WGS sequence"/>
</dbReference>
<reference evidence="1" key="1">
    <citation type="journal article" date="2014" name="Int. J. Syst. Evol. Microbiol.">
        <title>Complete genome sequence of Corynebacterium casei LMG S-19264T (=DSM 44701T), isolated from a smear-ripened cheese.</title>
        <authorList>
            <consortium name="US DOE Joint Genome Institute (JGI-PGF)"/>
            <person name="Walter F."/>
            <person name="Albersmeier A."/>
            <person name="Kalinowski J."/>
            <person name="Ruckert C."/>
        </authorList>
    </citation>
    <scope>NUCLEOTIDE SEQUENCE</scope>
    <source>
        <strain evidence="1">JCM 14371</strain>
    </source>
</reference>